<dbReference type="PROSITE" id="PS50929">
    <property type="entry name" value="ABC_TM1F"/>
    <property type="match status" value="1"/>
</dbReference>
<dbReference type="Pfam" id="PF00664">
    <property type="entry name" value="ABC_membrane"/>
    <property type="match status" value="1"/>
</dbReference>
<evidence type="ECO:0000256" key="7">
    <source>
        <dbReference type="ARBA" id="ARBA00022989"/>
    </source>
</evidence>
<feature type="transmembrane region" description="Helical" evidence="9">
    <location>
        <begin position="51"/>
        <end position="75"/>
    </location>
</feature>
<feature type="domain" description="ABC transporter" evidence="10">
    <location>
        <begin position="305"/>
        <end position="522"/>
    </location>
</feature>
<keyword evidence="4 9" id="KW-0812">Transmembrane</keyword>
<dbReference type="InterPro" id="IPR036640">
    <property type="entry name" value="ABC1_TM_sf"/>
</dbReference>
<name>A0A0E2E317_TREDN</name>
<comment type="similarity">
    <text evidence="2">Belongs to the ABC transporter superfamily. ABCC family. Conjugate transporter (TC 3.A.1.208) subfamily.</text>
</comment>
<feature type="transmembrane region" description="Helical" evidence="9">
    <location>
        <begin position="240"/>
        <end position="258"/>
    </location>
</feature>
<proteinExistence type="inferred from homology"/>
<keyword evidence="5" id="KW-0547">Nucleotide-binding</keyword>
<reference evidence="12" key="1">
    <citation type="submission" date="2012-01" db="EMBL/GenBank/DDBJ databases">
        <title>The Genome Sequence of Treponema denticola H-22.</title>
        <authorList>
            <consortium name="The Broad Institute Genome Sequencing Platform"/>
            <person name="Earl A."/>
            <person name="Ward D."/>
            <person name="Feldgarden M."/>
            <person name="Gevers D."/>
            <person name="Blanton J.M."/>
            <person name="Fenno C.J."/>
            <person name="Baranova O.V."/>
            <person name="Mathney J."/>
            <person name="Dewhirst F.E."/>
            <person name="Izard J."/>
            <person name="Young S.K."/>
            <person name="Zeng Q."/>
            <person name="Gargeya S."/>
            <person name="Fitzgerald M."/>
            <person name="Haas B."/>
            <person name="Abouelleil A."/>
            <person name="Alvarado L."/>
            <person name="Arachchi H.M."/>
            <person name="Berlin A."/>
            <person name="Chapman S.B."/>
            <person name="Gearin G."/>
            <person name="Goldberg J."/>
            <person name="Griggs A."/>
            <person name="Gujja S."/>
            <person name="Hansen M."/>
            <person name="Heiman D."/>
            <person name="Howarth C."/>
            <person name="Larimer J."/>
            <person name="Lui A."/>
            <person name="MacDonald P.J.P."/>
            <person name="McCowen C."/>
            <person name="Montmayeur A."/>
            <person name="Murphy C."/>
            <person name="Neiman D."/>
            <person name="Pearson M."/>
            <person name="Priest M."/>
            <person name="Roberts A."/>
            <person name="Saif S."/>
            <person name="Shea T."/>
            <person name="Sisk P."/>
            <person name="Stolte C."/>
            <person name="Sykes S."/>
            <person name="Wortman J."/>
            <person name="Nusbaum C."/>
            <person name="Birren B."/>
        </authorList>
    </citation>
    <scope>NUCLEOTIDE SEQUENCE [LARGE SCALE GENOMIC DNA]</scope>
    <source>
        <strain evidence="12">H-22</strain>
    </source>
</reference>
<evidence type="ECO:0000256" key="6">
    <source>
        <dbReference type="ARBA" id="ARBA00022840"/>
    </source>
</evidence>
<dbReference type="PATRIC" id="fig|999432.5.peg.1873"/>
<evidence type="ECO:0000256" key="5">
    <source>
        <dbReference type="ARBA" id="ARBA00022741"/>
    </source>
</evidence>
<feature type="domain" description="ABC transmembrane type-1" evidence="11">
    <location>
        <begin position="16"/>
        <end position="296"/>
    </location>
</feature>
<keyword evidence="6" id="KW-0067">ATP-binding</keyword>
<evidence type="ECO:0000259" key="10">
    <source>
        <dbReference type="PROSITE" id="PS50893"/>
    </source>
</evidence>
<sequence length="522" mass="60511">MHRRKVFYKKICFYDLWIFILLGLQNLLIYFEPIMVKQFIDKLFNLPNIKLSDYLFLIIFFCCDFIFCILSISVLTRLLEKIYYFISDTVFYKYQTEKPAKSISYSSGEIITLLNNDINSFFAYITQFYPKLIVEILFLTFALRYIKIESLNIFLLCIIASFTNIIIALVISKKNSVLSKISREKLKEKQDFIVYIHERYSYIYANKHNEYMQKEFGVLNKGFYSISAQAARAEQFGKNILRLITILTQVIAAFFFVIENKSAAPSIGGFLAIQLMIGNIFAPVSNILNSIILISSKRASIQKIFLFLNGYKENTAENGILFSKSEYELYFNKPAFYLIEGANGIGKSSLLKNFAGILNIKINTQEESKTILRRDNTNSSVSYHSPEALIISGTVLENIMLSSNIDKDLIINYKNEKIQDIVKQLGGFKRKFDWASENLSSGEKLLIELLRIEFSDKDIYLIDEISAHLDMKNKKHLIDILFDKVEKGKTVFYISHNESEKQYIKTKNCVSIILTDKIYNVY</sequence>
<keyword evidence="7 9" id="KW-1133">Transmembrane helix</keyword>
<evidence type="ECO:0000256" key="8">
    <source>
        <dbReference type="ARBA" id="ARBA00023136"/>
    </source>
</evidence>
<dbReference type="InterPro" id="IPR003593">
    <property type="entry name" value="AAA+_ATPase"/>
</dbReference>
<dbReference type="AlphaFoldDB" id="A0A0E2E317"/>
<keyword evidence="8 9" id="KW-0472">Membrane</keyword>
<comment type="subcellular location">
    <subcellularLocation>
        <location evidence="1">Cell membrane</location>
        <topology evidence="1">Multi-pass membrane protein</topology>
    </subcellularLocation>
</comment>
<evidence type="ECO:0000256" key="2">
    <source>
        <dbReference type="ARBA" id="ARBA00009726"/>
    </source>
</evidence>
<organism evidence="12">
    <name type="scientific">Treponema denticola H-22</name>
    <dbReference type="NCBI Taxonomy" id="999432"/>
    <lineage>
        <taxon>Bacteria</taxon>
        <taxon>Pseudomonadati</taxon>
        <taxon>Spirochaetota</taxon>
        <taxon>Spirochaetia</taxon>
        <taxon>Spirochaetales</taxon>
        <taxon>Treponemataceae</taxon>
        <taxon>Treponema</taxon>
    </lineage>
</organism>
<keyword evidence="3" id="KW-0813">Transport</keyword>
<dbReference type="Gene3D" id="3.40.50.300">
    <property type="entry name" value="P-loop containing nucleotide triphosphate hydrolases"/>
    <property type="match status" value="1"/>
</dbReference>
<dbReference type="RefSeq" id="WP_002685048.1">
    <property type="nucleotide sequence ID" value="NZ_CM001795.1"/>
</dbReference>
<dbReference type="EMBL" id="AGDV01000015">
    <property type="protein sequence ID" value="EMB32024.1"/>
    <property type="molecule type" value="Genomic_DNA"/>
</dbReference>
<evidence type="ECO:0000256" key="4">
    <source>
        <dbReference type="ARBA" id="ARBA00022692"/>
    </source>
</evidence>
<dbReference type="Proteomes" id="UP000011705">
    <property type="component" value="Chromosome"/>
</dbReference>
<dbReference type="Gene3D" id="1.20.1560.10">
    <property type="entry name" value="ABC transporter type 1, transmembrane domain"/>
    <property type="match status" value="1"/>
</dbReference>
<feature type="transmembrane region" description="Helical" evidence="9">
    <location>
        <begin position="12"/>
        <end position="31"/>
    </location>
</feature>
<protein>
    <recommendedName>
        <fullName evidence="13">ABC transporter domain-containing protein</fullName>
    </recommendedName>
</protein>
<dbReference type="SUPFAM" id="SSF90123">
    <property type="entry name" value="ABC transporter transmembrane region"/>
    <property type="match status" value="1"/>
</dbReference>
<dbReference type="InterPro" id="IPR003439">
    <property type="entry name" value="ABC_transporter-like_ATP-bd"/>
</dbReference>
<dbReference type="InterPro" id="IPR050173">
    <property type="entry name" value="ABC_transporter_C-like"/>
</dbReference>
<dbReference type="HOGENOM" id="CLU_000604_98_0_12"/>
<dbReference type="SMART" id="SM00382">
    <property type="entry name" value="AAA"/>
    <property type="match status" value="1"/>
</dbReference>
<evidence type="ECO:0000313" key="12">
    <source>
        <dbReference type="EMBL" id="EMB32024.1"/>
    </source>
</evidence>
<dbReference type="GO" id="GO:0005524">
    <property type="term" value="F:ATP binding"/>
    <property type="evidence" value="ECO:0007669"/>
    <property type="project" value="UniProtKB-KW"/>
</dbReference>
<feature type="transmembrane region" description="Helical" evidence="9">
    <location>
        <begin position="128"/>
        <end position="146"/>
    </location>
</feature>
<dbReference type="InterPro" id="IPR027417">
    <property type="entry name" value="P-loop_NTPase"/>
</dbReference>
<gene>
    <name evidence="12" type="ORF">HMPREF9726_01807</name>
</gene>
<dbReference type="GO" id="GO:0005886">
    <property type="term" value="C:plasma membrane"/>
    <property type="evidence" value="ECO:0007669"/>
    <property type="project" value="UniProtKB-SubCell"/>
</dbReference>
<dbReference type="GO" id="GO:0016887">
    <property type="term" value="F:ATP hydrolysis activity"/>
    <property type="evidence" value="ECO:0007669"/>
    <property type="project" value="InterPro"/>
</dbReference>
<feature type="transmembrane region" description="Helical" evidence="9">
    <location>
        <begin position="152"/>
        <end position="171"/>
    </location>
</feature>
<dbReference type="PROSITE" id="PS50893">
    <property type="entry name" value="ABC_TRANSPORTER_2"/>
    <property type="match status" value="1"/>
</dbReference>
<dbReference type="PANTHER" id="PTHR24223">
    <property type="entry name" value="ATP-BINDING CASSETTE SUB-FAMILY C"/>
    <property type="match status" value="1"/>
</dbReference>
<dbReference type="PANTHER" id="PTHR24223:SF456">
    <property type="entry name" value="MULTIDRUG RESISTANCE-ASSOCIATED PROTEIN LETHAL(2)03659"/>
    <property type="match status" value="1"/>
</dbReference>
<dbReference type="Pfam" id="PF00005">
    <property type="entry name" value="ABC_tran"/>
    <property type="match status" value="1"/>
</dbReference>
<dbReference type="SUPFAM" id="SSF52540">
    <property type="entry name" value="P-loop containing nucleoside triphosphate hydrolases"/>
    <property type="match status" value="1"/>
</dbReference>
<dbReference type="InterPro" id="IPR011527">
    <property type="entry name" value="ABC1_TM_dom"/>
</dbReference>
<evidence type="ECO:0000256" key="9">
    <source>
        <dbReference type="SAM" id="Phobius"/>
    </source>
</evidence>
<feature type="transmembrane region" description="Helical" evidence="9">
    <location>
        <begin position="270"/>
        <end position="294"/>
    </location>
</feature>
<evidence type="ECO:0000259" key="11">
    <source>
        <dbReference type="PROSITE" id="PS50929"/>
    </source>
</evidence>
<comment type="caution">
    <text evidence="12">The sequence shown here is derived from an EMBL/GenBank/DDBJ whole genome shotgun (WGS) entry which is preliminary data.</text>
</comment>
<dbReference type="GO" id="GO:0140359">
    <property type="term" value="F:ABC-type transporter activity"/>
    <property type="evidence" value="ECO:0007669"/>
    <property type="project" value="InterPro"/>
</dbReference>
<evidence type="ECO:0000256" key="3">
    <source>
        <dbReference type="ARBA" id="ARBA00022448"/>
    </source>
</evidence>
<evidence type="ECO:0000256" key="1">
    <source>
        <dbReference type="ARBA" id="ARBA00004651"/>
    </source>
</evidence>
<evidence type="ECO:0008006" key="13">
    <source>
        <dbReference type="Google" id="ProtNLM"/>
    </source>
</evidence>
<accession>A0A0E2E317</accession>